<reference evidence="2 3" key="1">
    <citation type="submission" date="2017-03" db="EMBL/GenBank/DDBJ databases">
        <title>Genomes of endolithic fungi from Antarctica.</title>
        <authorList>
            <person name="Coleine C."/>
            <person name="Masonjones S."/>
            <person name="Stajich J.E."/>
        </authorList>
    </citation>
    <scope>NUCLEOTIDE SEQUENCE [LARGE SCALE GENOMIC DNA]</scope>
    <source>
        <strain evidence="2 3">CCFEE 5184</strain>
    </source>
</reference>
<feature type="coiled-coil region" evidence="1">
    <location>
        <begin position="37"/>
        <end position="120"/>
    </location>
</feature>
<comment type="caution">
    <text evidence="2">The sequence shown here is derived from an EMBL/GenBank/DDBJ whole genome shotgun (WGS) entry which is preliminary data.</text>
</comment>
<evidence type="ECO:0000313" key="3">
    <source>
        <dbReference type="Proteomes" id="UP000309340"/>
    </source>
</evidence>
<dbReference type="AlphaFoldDB" id="A0A4V5NE97"/>
<dbReference type="Proteomes" id="UP000309340">
    <property type="component" value="Unassembled WGS sequence"/>
</dbReference>
<dbReference type="EMBL" id="NAJQ01000724">
    <property type="protein sequence ID" value="TKA65549.1"/>
    <property type="molecule type" value="Genomic_DNA"/>
</dbReference>
<accession>A0A4V5NE97</accession>
<gene>
    <name evidence="2" type="ORF">B0A55_13208</name>
</gene>
<sequence>MRKIASSPITTAGLELAQKETAIEQLRSAEESREPKIKNQARLIEIQNREAKEVSRRIQELDGAAKASKKVNERLKIDLTQKQDQIVRTEGNMKQLQDAIEKWERRTRAAEHQLENAKNLTVPLADEIQTQA</sequence>
<name>A0A4V5NE97_9PEZI</name>
<proteinExistence type="predicted"/>
<evidence type="ECO:0000313" key="2">
    <source>
        <dbReference type="EMBL" id="TKA65549.1"/>
    </source>
</evidence>
<keyword evidence="3" id="KW-1185">Reference proteome</keyword>
<protein>
    <submittedName>
        <fullName evidence="2">Uncharacterized protein</fullName>
    </submittedName>
</protein>
<organism evidence="2 3">
    <name type="scientific">Friedmanniomyces simplex</name>
    <dbReference type="NCBI Taxonomy" id="329884"/>
    <lineage>
        <taxon>Eukaryota</taxon>
        <taxon>Fungi</taxon>
        <taxon>Dikarya</taxon>
        <taxon>Ascomycota</taxon>
        <taxon>Pezizomycotina</taxon>
        <taxon>Dothideomycetes</taxon>
        <taxon>Dothideomycetidae</taxon>
        <taxon>Mycosphaerellales</taxon>
        <taxon>Teratosphaeriaceae</taxon>
        <taxon>Friedmanniomyces</taxon>
    </lineage>
</organism>
<evidence type="ECO:0000256" key="1">
    <source>
        <dbReference type="SAM" id="Coils"/>
    </source>
</evidence>
<keyword evidence="1" id="KW-0175">Coiled coil</keyword>